<sequence>MRIELNMRIEVCLNYPCIEPSAQVKERNKSKSSSGCHRGQRVHALERVPCILGAAITTDSFAGPRGSHCSLLLSMPALIASHYGDIVCSLGSSVVVANPTLFKLRSQVFPGTEETALIIIVHAFVLHGNSYQSLLSFCDFEVEKVKLADIAGLY</sequence>
<name>A0A9N9KR75_9HELO</name>
<dbReference type="Proteomes" id="UP000696280">
    <property type="component" value="Unassembled WGS sequence"/>
</dbReference>
<dbReference type="AlphaFoldDB" id="A0A9N9KR75"/>
<comment type="caution">
    <text evidence="1">The sequence shown here is derived from an EMBL/GenBank/DDBJ whole genome shotgun (WGS) entry which is preliminary data.</text>
</comment>
<evidence type="ECO:0000313" key="2">
    <source>
        <dbReference type="Proteomes" id="UP000696280"/>
    </source>
</evidence>
<keyword evidence="2" id="KW-1185">Reference proteome</keyword>
<accession>A0A9N9KR75</accession>
<gene>
    <name evidence="1" type="ORF">HYFRA_00002776</name>
</gene>
<dbReference type="EMBL" id="CAJVRL010000038">
    <property type="protein sequence ID" value="CAG8950567.1"/>
    <property type="molecule type" value="Genomic_DNA"/>
</dbReference>
<evidence type="ECO:0000313" key="1">
    <source>
        <dbReference type="EMBL" id="CAG8950567.1"/>
    </source>
</evidence>
<organism evidence="1 2">
    <name type="scientific">Hymenoscyphus fraxineus</name>
    <dbReference type="NCBI Taxonomy" id="746836"/>
    <lineage>
        <taxon>Eukaryota</taxon>
        <taxon>Fungi</taxon>
        <taxon>Dikarya</taxon>
        <taxon>Ascomycota</taxon>
        <taxon>Pezizomycotina</taxon>
        <taxon>Leotiomycetes</taxon>
        <taxon>Helotiales</taxon>
        <taxon>Helotiaceae</taxon>
        <taxon>Hymenoscyphus</taxon>
    </lineage>
</organism>
<proteinExistence type="predicted"/>
<reference evidence="1" key="1">
    <citation type="submission" date="2021-07" db="EMBL/GenBank/DDBJ databases">
        <authorList>
            <person name="Durling M."/>
        </authorList>
    </citation>
    <scope>NUCLEOTIDE SEQUENCE</scope>
</reference>
<protein>
    <submittedName>
        <fullName evidence="1">Uncharacterized protein</fullName>
    </submittedName>
</protein>